<dbReference type="InterPro" id="IPR013121">
    <property type="entry name" value="Fe_red_NAD-bd_6"/>
</dbReference>
<comment type="subcellular location">
    <subcellularLocation>
        <location evidence="1">Membrane</location>
        <topology evidence="1">Multi-pass membrane protein</topology>
    </subcellularLocation>
</comment>
<keyword evidence="4 9" id="KW-1133">Transmembrane helix</keyword>
<dbReference type="InterPro" id="IPR051410">
    <property type="entry name" value="Ferric/Cupric_Reductase"/>
</dbReference>
<dbReference type="GO" id="GO:0006826">
    <property type="term" value="P:iron ion transport"/>
    <property type="evidence" value="ECO:0007669"/>
    <property type="project" value="TreeGrafter"/>
</dbReference>
<name>A0A1L7WHI5_9HELO</name>
<dbReference type="GO" id="GO:0005886">
    <property type="term" value="C:plasma membrane"/>
    <property type="evidence" value="ECO:0007669"/>
    <property type="project" value="TreeGrafter"/>
</dbReference>
<feature type="region of interest" description="Disordered" evidence="8">
    <location>
        <begin position="365"/>
        <end position="401"/>
    </location>
</feature>
<feature type="transmembrane region" description="Helical" evidence="9">
    <location>
        <begin position="44"/>
        <end position="61"/>
    </location>
</feature>
<keyword evidence="5" id="KW-0560">Oxidoreductase</keyword>
<evidence type="ECO:0000256" key="2">
    <source>
        <dbReference type="ARBA" id="ARBA00022448"/>
    </source>
</evidence>
<keyword evidence="2" id="KW-0813">Transport</keyword>
<protein>
    <submittedName>
        <fullName evidence="12">Related to metalloreductase</fullName>
    </submittedName>
</protein>
<evidence type="ECO:0000256" key="7">
    <source>
        <dbReference type="ARBA" id="ARBA00023136"/>
    </source>
</evidence>
<dbReference type="CDD" id="cd06186">
    <property type="entry name" value="NOX_Duox_like_FAD_NADP"/>
    <property type="match status" value="1"/>
</dbReference>
<keyword evidence="3 9" id="KW-0812">Transmembrane</keyword>
<organism evidence="12 13">
    <name type="scientific">Phialocephala subalpina</name>
    <dbReference type="NCBI Taxonomy" id="576137"/>
    <lineage>
        <taxon>Eukaryota</taxon>
        <taxon>Fungi</taxon>
        <taxon>Dikarya</taxon>
        <taxon>Ascomycota</taxon>
        <taxon>Pezizomycotina</taxon>
        <taxon>Leotiomycetes</taxon>
        <taxon>Helotiales</taxon>
        <taxon>Mollisiaceae</taxon>
        <taxon>Phialocephala</taxon>
        <taxon>Phialocephala fortinii species complex</taxon>
    </lineage>
</organism>
<dbReference type="GO" id="GO:0006879">
    <property type="term" value="P:intracellular iron ion homeostasis"/>
    <property type="evidence" value="ECO:0007669"/>
    <property type="project" value="TreeGrafter"/>
</dbReference>
<dbReference type="InterPro" id="IPR013130">
    <property type="entry name" value="Fe3_Rdtase_TM_dom"/>
</dbReference>
<dbReference type="Pfam" id="PF01794">
    <property type="entry name" value="Ferric_reduct"/>
    <property type="match status" value="1"/>
</dbReference>
<dbReference type="OrthoDB" id="4494341at2759"/>
<evidence type="ECO:0000259" key="10">
    <source>
        <dbReference type="Pfam" id="PF01794"/>
    </source>
</evidence>
<dbReference type="SUPFAM" id="SSF52343">
    <property type="entry name" value="Ferredoxin reductase-like, C-terminal NADP-linked domain"/>
    <property type="match status" value="1"/>
</dbReference>
<dbReference type="Pfam" id="PF08030">
    <property type="entry name" value="NAD_binding_6"/>
    <property type="match status" value="1"/>
</dbReference>
<evidence type="ECO:0000256" key="4">
    <source>
        <dbReference type="ARBA" id="ARBA00022989"/>
    </source>
</evidence>
<dbReference type="GO" id="GO:0000293">
    <property type="term" value="F:ferric-chelate reductase activity"/>
    <property type="evidence" value="ECO:0007669"/>
    <property type="project" value="TreeGrafter"/>
</dbReference>
<reference evidence="12 13" key="1">
    <citation type="submission" date="2016-03" db="EMBL/GenBank/DDBJ databases">
        <authorList>
            <person name="Ploux O."/>
        </authorList>
    </citation>
    <scope>NUCLEOTIDE SEQUENCE [LARGE SCALE GENOMIC DNA]</scope>
    <source>
        <strain evidence="12 13">UAMH 11012</strain>
    </source>
</reference>
<accession>A0A1L7WHI5</accession>
<dbReference type="SFLD" id="SFLDG01168">
    <property type="entry name" value="Ferric_reductase_subgroup_(FRE"/>
    <property type="match status" value="1"/>
</dbReference>
<dbReference type="Gene3D" id="3.40.50.80">
    <property type="entry name" value="Nucleotide-binding domain of ferredoxin-NADP reductase (FNR) module"/>
    <property type="match status" value="1"/>
</dbReference>
<dbReference type="PANTHER" id="PTHR32361">
    <property type="entry name" value="FERRIC/CUPRIC REDUCTASE TRANSMEMBRANE COMPONENT"/>
    <property type="match status" value="1"/>
</dbReference>
<proteinExistence type="predicted"/>
<evidence type="ECO:0000256" key="1">
    <source>
        <dbReference type="ARBA" id="ARBA00004141"/>
    </source>
</evidence>
<dbReference type="GO" id="GO:0015677">
    <property type="term" value="P:copper ion import"/>
    <property type="evidence" value="ECO:0007669"/>
    <property type="project" value="TreeGrafter"/>
</dbReference>
<dbReference type="SFLD" id="SFLDS00052">
    <property type="entry name" value="Ferric_Reductase_Domain"/>
    <property type="match status" value="1"/>
</dbReference>
<evidence type="ECO:0000259" key="11">
    <source>
        <dbReference type="Pfam" id="PF08030"/>
    </source>
</evidence>
<feature type="compositionally biased region" description="Polar residues" evidence="8">
    <location>
        <begin position="365"/>
        <end position="381"/>
    </location>
</feature>
<dbReference type="InterPro" id="IPR039261">
    <property type="entry name" value="FNR_nucleotide-bd"/>
</dbReference>
<dbReference type="EMBL" id="FJOG01000002">
    <property type="protein sequence ID" value="CZR52238.1"/>
    <property type="molecule type" value="Genomic_DNA"/>
</dbReference>
<dbReference type="STRING" id="576137.A0A1L7WHI5"/>
<keyword evidence="13" id="KW-1185">Reference proteome</keyword>
<dbReference type="AlphaFoldDB" id="A0A1L7WHI5"/>
<evidence type="ECO:0000313" key="13">
    <source>
        <dbReference type="Proteomes" id="UP000184330"/>
    </source>
</evidence>
<keyword evidence="7 9" id="KW-0472">Membrane</keyword>
<dbReference type="Proteomes" id="UP000184330">
    <property type="component" value="Unassembled WGS sequence"/>
</dbReference>
<evidence type="ECO:0000256" key="9">
    <source>
        <dbReference type="SAM" id="Phobius"/>
    </source>
</evidence>
<feature type="domain" description="Ferric reductase NAD binding" evidence="11">
    <location>
        <begin position="451"/>
        <end position="586"/>
    </location>
</feature>
<evidence type="ECO:0000256" key="5">
    <source>
        <dbReference type="ARBA" id="ARBA00023002"/>
    </source>
</evidence>
<feature type="transmembrane region" description="Helical" evidence="9">
    <location>
        <begin position="226"/>
        <end position="247"/>
    </location>
</feature>
<evidence type="ECO:0000256" key="8">
    <source>
        <dbReference type="SAM" id="MobiDB-lite"/>
    </source>
</evidence>
<evidence type="ECO:0000313" key="12">
    <source>
        <dbReference type="EMBL" id="CZR52238.1"/>
    </source>
</evidence>
<feature type="domain" description="Ferric oxidoreductase" evidence="10">
    <location>
        <begin position="166"/>
        <end position="269"/>
    </location>
</feature>
<gene>
    <name evidence="12" type="ORF">PAC_02115</name>
</gene>
<sequence>MSSNTTSLPPTPTHTFTPAQENILNYTEGLAGVNLPLNDVTSNIMYGSPGLIAIVIFLARSSQVIANRVRLLSTINAQKDQQQYWARTGSVVSWIKKNLLVAPLIHKRHNKEVQLSSAINVGTIPTRLHTIFLAFYLLNNVAFCCMLDYRNQSKAVLLAELRGRSGHLATYNMLPLILFAARNNPFVALLGISFDTFNLFHRWIGRVAVVEAIVHTFSHLDERLFLIYGLISTVAVTAILIQSVSVIRQAAYETFLHLHQALAAAAIVGLVLHCKNANLPQVPFLYALISPWVMERLIRLGRMFYRRGATVHIKALEGEACRLTFEIRGRWTKNPGTHIYAYIPSISLWMSQPFSVAWVEQSPTRNPSWSPTLNRPTSTGTLVEPPSGEVKLDFPPQPSRSKTTISCIIASRTGMTAALYRKARQSPTGSLSLSAFVEGPYGSSENMKYYGTVVLFAGGVGITHQLSILYDLVSAFADGTCATRKAVLIWSVRIKEQLEWIGAWLDDILHMSRRESELKVLLYVTRTTLGREESGAVLKEMGLSEHITFGRMNVQALVSGEFQDRVGAMSVGVCGPGGLADDVRMATRGVSGEGGGGNVEFWEESFTW</sequence>
<evidence type="ECO:0000256" key="3">
    <source>
        <dbReference type="ARBA" id="ARBA00022692"/>
    </source>
</evidence>
<dbReference type="PANTHER" id="PTHR32361:SF12">
    <property type="entry name" value="PUTATIVE (AFU_ORTHOLOGUE AFUA_1G14340)-RELATED"/>
    <property type="match status" value="1"/>
</dbReference>
<evidence type="ECO:0000256" key="6">
    <source>
        <dbReference type="ARBA" id="ARBA00023065"/>
    </source>
</evidence>
<keyword evidence="6" id="KW-0406">Ion transport</keyword>